<dbReference type="InterPro" id="IPR036568">
    <property type="entry name" value="GGCT-like_sf"/>
</dbReference>
<dbReference type="PANTHER" id="PTHR31544">
    <property type="entry name" value="AIG2-LIKE PROTEIN D"/>
    <property type="match status" value="1"/>
</dbReference>
<dbReference type="Gene3D" id="3.10.490.10">
    <property type="entry name" value="Gamma-glutamyl cyclotransferase-like"/>
    <property type="match status" value="1"/>
</dbReference>
<feature type="domain" description="Gamma-glutamylcyclotransferase AIG2-like" evidence="4">
    <location>
        <begin position="6"/>
        <end position="165"/>
    </location>
</feature>
<sequence>MGDHVLFCYGTLMAPQMLHRVIHGSPDPEPWQKALVRFQPGILHGHRRHRVRGADYPGIVPESETESSEPGTKTSVLGVLIYGLTDGDIYRLDKYEGSEYIKKTVTIRTLCALAHEDGETRSTSERHLRDMLGAAGSHVADEGDEVTAATYVWVAGRDRLEETEWDFETFKRDKLAWWVGAKESEW</sequence>
<evidence type="ECO:0000259" key="4">
    <source>
        <dbReference type="Pfam" id="PF06094"/>
    </source>
</evidence>
<dbReference type="Pfam" id="PF06094">
    <property type="entry name" value="GGACT"/>
    <property type="match status" value="1"/>
</dbReference>
<comment type="caution">
    <text evidence="5">The sequence shown here is derived from an EMBL/GenBank/DDBJ whole genome shotgun (WGS) entry which is preliminary data.</text>
</comment>
<gene>
    <name evidence="5" type="ORF">N7482_002731</name>
</gene>
<evidence type="ECO:0000313" key="5">
    <source>
        <dbReference type="EMBL" id="KAJ5176854.1"/>
    </source>
</evidence>
<dbReference type="GeneID" id="81424032"/>
<dbReference type="EMBL" id="JAPQKN010000001">
    <property type="protein sequence ID" value="KAJ5176854.1"/>
    <property type="molecule type" value="Genomic_DNA"/>
</dbReference>
<reference evidence="5" key="2">
    <citation type="journal article" date="2023" name="IMA Fungus">
        <title>Comparative genomic study of the Penicillium genus elucidates a diverse pangenome and 15 lateral gene transfer events.</title>
        <authorList>
            <person name="Petersen C."/>
            <person name="Sorensen T."/>
            <person name="Nielsen M.R."/>
            <person name="Sondergaard T.E."/>
            <person name="Sorensen J.L."/>
            <person name="Fitzpatrick D.A."/>
            <person name="Frisvad J.C."/>
            <person name="Nielsen K.L."/>
        </authorList>
    </citation>
    <scope>NUCLEOTIDE SEQUENCE</scope>
    <source>
        <strain evidence="5">IBT 26290</strain>
    </source>
</reference>
<dbReference type="Proteomes" id="UP001149163">
    <property type="component" value="Unassembled WGS sequence"/>
</dbReference>
<keyword evidence="6" id="KW-1185">Reference proteome</keyword>
<dbReference type="SUPFAM" id="SSF110857">
    <property type="entry name" value="Gamma-glutamyl cyclotransferase-like"/>
    <property type="match status" value="1"/>
</dbReference>
<evidence type="ECO:0000256" key="3">
    <source>
        <dbReference type="ARBA" id="ARBA00030602"/>
    </source>
</evidence>
<proteinExistence type="inferred from homology"/>
<comment type="similarity">
    <text evidence="1">Belongs to the gamma-glutamylcyclotransferase family.</text>
</comment>
<name>A0A9W9LV38_9EURO</name>
<evidence type="ECO:0000256" key="2">
    <source>
        <dbReference type="ARBA" id="ARBA00022679"/>
    </source>
</evidence>
<dbReference type="CDD" id="cd06661">
    <property type="entry name" value="GGCT_like"/>
    <property type="match status" value="1"/>
</dbReference>
<dbReference type="GO" id="GO:0016740">
    <property type="term" value="F:transferase activity"/>
    <property type="evidence" value="ECO:0007669"/>
    <property type="project" value="UniProtKB-KW"/>
</dbReference>
<reference evidence="5" key="1">
    <citation type="submission" date="2022-11" db="EMBL/GenBank/DDBJ databases">
        <authorList>
            <person name="Petersen C."/>
        </authorList>
    </citation>
    <scope>NUCLEOTIDE SEQUENCE</scope>
    <source>
        <strain evidence="5">IBT 26290</strain>
    </source>
</reference>
<organism evidence="5 6">
    <name type="scientific">Penicillium canariense</name>
    <dbReference type="NCBI Taxonomy" id="189055"/>
    <lineage>
        <taxon>Eukaryota</taxon>
        <taxon>Fungi</taxon>
        <taxon>Dikarya</taxon>
        <taxon>Ascomycota</taxon>
        <taxon>Pezizomycotina</taxon>
        <taxon>Eurotiomycetes</taxon>
        <taxon>Eurotiomycetidae</taxon>
        <taxon>Eurotiales</taxon>
        <taxon>Aspergillaceae</taxon>
        <taxon>Penicillium</taxon>
    </lineage>
</organism>
<accession>A0A9W9LV38</accession>
<dbReference type="RefSeq" id="XP_056548462.1">
    <property type="nucleotide sequence ID" value="XM_056684856.1"/>
</dbReference>
<dbReference type="AlphaFoldDB" id="A0A9W9LV38"/>
<protein>
    <recommendedName>
        <fullName evidence="3">Putative gamma-glutamylcyclotransferase</fullName>
    </recommendedName>
</protein>
<dbReference type="InterPro" id="IPR009288">
    <property type="entry name" value="AIG2-like_dom"/>
</dbReference>
<evidence type="ECO:0000256" key="1">
    <source>
        <dbReference type="ARBA" id="ARBA00008861"/>
    </source>
</evidence>
<dbReference type="OrthoDB" id="1044435at2759"/>
<dbReference type="PANTHER" id="PTHR31544:SF2">
    <property type="entry name" value="AIG2-LIKE PROTEIN D"/>
    <property type="match status" value="1"/>
</dbReference>
<keyword evidence="2" id="KW-0808">Transferase</keyword>
<dbReference type="InterPro" id="IPR045038">
    <property type="entry name" value="AIG2-like"/>
</dbReference>
<evidence type="ECO:0000313" key="6">
    <source>
        <dbReference type="Proteomes" id="UP001149163"/>
    </source>
</evidence>
<dbReference type="InterPro" id="IPR013024">
    <property type="entry name" value="GGCT-like"/>
</dbReference>